<evidence type="ECO:0000313" key="3">
    <source>
        <dbReference type="Proteomes" id="UP000389128"/>
    </source>
</evidence>
<protein>
    <submittedName>
        <fullName evidence="2">DUF2779 domain-containing protein</fullName>
    </submittedName>
</protein>
<dbReference type="Pfam" id="PF11074">
    <property type="entry name" value="DUF2779"/>
    <property type="match status" value="1"/>
</dbReference>
<evidence type="ECO:0000259" key="1">
    <source>
        <dbReference type="Pfam" id="PF11074"/>
    </source>
</evidence>
<dbReference type="EMBL" id="SDKK01000013">
    <property type="protein sequence ID" value="TYC55216.1"/>
    <property type="molecule type" value="Genomic_DNA"/>
</dbReference>
<proteinExistence type="predicted"/>
<dbReference type="Proteomes" id="UP000389128">
    <property type="component" value="Unassembled WGS sequence"/>
</dbReference>
<dbReference type="RefSeq" id="WP_148579783.1">
    <property type="nucleotide sequence ID" value="NZ_SDKK01000013.1"/>
</dbReference>
<dbReference type="AlphaFoldDB" id="A0A6C2CNC6"/>
<dbReference type="InterPro" id="IPR021301">
    <property type="entry name" value="DUF2779"/>
</dbReference>
<accession>A0A6C2CNC6</accession>
<name>A0A6C2CNC6_9RHOO</name>
<organism evidence="2 3">
    <name type="scientific">Zoogloea oleivorans</name>
    <dbReference type="NCBI Taxonomy" id="1552750"/>
    <lineage>
        <taxon>Bacteria</taxon>
        <taxon>Pseudomonadati</taxon>
        <taxon>Pseudomonadota</taxon>
        <taxon>Betaproteobacteria</taxon>
        <taxon>Rhodocyclales</taxon>
        <taxon>Zoogloeaceae</taxon>
        <taxon>Zoogloea</taxon>
    </lineage>
</organism>
<dbReference type="SUPFAM" id="SSF53098">
    <property type="entry name" value="Ribonuclease H-like"/>
    <property type="match status" value="1"/>
</dbReference>
<reference evidence="2 3" key="1">
    <citation type="submission" date="2019-01" db="EMBL/GenBank/DDBJ databases">
        <title>Zoogloea oleivorans genome sequencing and assembly.</title>
        <authorList>
            <person name="Tancsics A."/>
            <person name="Farkas M."/>
            <person name="Kriszt B."/>
            <person name="Maroti G."/>
            <person name="Horvath B."/>
        </authorList>
    </citation>
    <scope>NUCLEOTIDE SEQUENCE [LARGE SCALE GENOMIC DNA]</scope>
    <source>
        <strain evidence="2 3">Buc</strain>
    </source>
</reference>
<keyword evidence="3" id="KW-1185">Reference proteome</keyword>
<comment type="caution">
    <text evidence="2">The sequence shown here is derived from an EMBL/GenBank/DDBJ whole genome shotgun (WGS) entry which is preliminary data.</text>
</comment>
<evidence type="ECO:0000313" key="2">
    <source>
        <dbReference type="EMBL" id="TYC55216.1"/>
    </source>
</evidence>
<feature type="domain" description="DUF2779" evidence="1">
    <location>
        <begin position="301"/>
        <end position="424"/>
    </location>
</feature>
<dbReference type="OrthoDB" id="9783873at2"/>
<dbReference type="InterPro" id="IPR012337">
    <property type="entry name" value="RNaseH-like_sf"/>
</dbReference>
<sequence>MCLLSKSKILAYRQCPRRLWLEIHRPELREDAAGTLASFQAGHSVGEVARQIYDPDGKGNLIDVGSEGYDGAFARTQALLGKNTPIFEAGFSANGALAFADVMLPLRKGRSRVWRMVEVKSSTSVKEYHRDDVAVQAWIATSAGVPLVSIAVAHIDNSWTYPGGGDYTGLLVEEDLSAEALGRAAEAQSWVTDAQTIARKRKEPGIPTGSQCGIPYECGFQAHCRKHEPQATYPVSWLPRIQSRTLKAHIEEQRVVDMREVPDALLSAQQLRVKQHSLSGTTYFDLHGAAADLGPHKLPGYFLDFETIMFPVPIWKGTRPYQQIPFQFSLHRLSRTGKLEHQSFLDLSGKDPSKAFTQALVAACGERGPVFVYNAGFETARIRELAERFPREKRALLAINERVVDLLPIARERYYHPSQEGSWSIKSVLPAIAPELRYDALDGVQGGGMAMEAYLEAINTGTSSTRKEQLRTQLLDYCGLDTLALVRLWQFFSQCT</sequence>
<gene>
    <name evidence="2" type="ORF">ETQ85_14440</name>
</gene>